<feature type="transmembrane region" description="Helical" evidence="1">
    <location>
        <begin position="111"/>
        <end position="129"/>
    </location>
</feature>
<feature type="transmembrane region" description="Helical" evidence="1">
    <location>
        <begin position="58"/>
        <end position="77"/>
    </location>
</feature>
<organism evidence="2 3">
    <name type="scientific">Duganella alba</name>
    <dbReference type="NCBI Taxonomy" id="2666081"/>
    <lineage>
        <taxon>Bacteria</taxon>
        <taxon>Pseudomonadati</taxon>
        <taxon>Pseudomonadota</taxon>
        <taxon>Betaproteobacteria</taxon>
        <taxon>Burkholderiales</taxon>
        <taxon>Oxalobacteraceae</taxon>
        <taxon>Telluria group</taxon>
        <taxon>Duganella</taxon>
    </lineage>
</organism>
<keyword evidence="1" id="KW-0812">Transmembrane</keyword>
<keyword evidence="1" id="KW-0472">Membrane</keyword>
<name>A0A6L5QM72_9BURK</name>
<feature type="transmembrane region" description="Helical" evidence="1">
    <location>
        <begin position="83"/>
        <end position="104"/>
    </location>
</feature>
<dbReference type="Proteomes" id="UP000481037">
    <property type="component" value="Unassembled WGS sequence"/>
</dbReference>
<dbReference type="RefSeq" id="WP_154364307.1">
    <property type="nucleotide sequence ID" value="NZ_WKJM01000025.1"/>
</dbReference>
<evidence type="ECO:0000256" key="1">
    <source>
        <dbReference type="SAM" id="Phobius"/>
    </source>
</evidence>
<dbReference type="AlphaFoldDB" id="A0A6L5QM72"/>
<gene>
    <name evidence="2" type="ORF">GJ697_23980</name>
</gene>
<comment type="caution">
    <text evidence="2">The sequence shown here is derived from an EMBL/GenBank/DDBJ whole genome shotgun (WGS) entry which is preliminary data.</text>
</comment>
<protein>
    <submittedName>
        <fullName evidence="2">Uncharacterized protein</fullName>
    </submittedName>
</protein>
<feature type="transmembrane region" description="Helical" evidence="1">
    <location>
        <begin position="20"/>
        <end position="46"/>
    </location>
</feature>
<accession>A0A6L5QM72</accession>
<dbReference type="EMBL" id="WKJM01000025">
    <property type="protein sequence ID" value="MRX10886.1"/>
    <property type="molecule type" value="Genomic_DNA"/>
</dbReference>
<proteinExistence type="predicted"/>
<evidence type="ECO:0000313" key="3">
    <source>
        <dbReference type="Proteomes" id="UP000481037"/>
    </source>
</evidence>
<evidence type="ECO:0000313" key="2">
    <source>
        <dbReference type="EMBL" id="MRX10886.1"/>
    </source>
</evidence>
<feature type="transmembrane region" description="Helical" evidence="1">
    <location>
        <begin position="135"/>
        <end position="151"/>
    </location>
</feature>
<sequence>MLVDAKTEAARNQAISILGLALLMALPVIGQLSAAIVLIVLVTQVLSKSADRTKDLGFLLCAAILYVFALFVAVLGANGLRGIPLLYLIPQWLFVLAAIAMMVWGRGIVRALGAIGLALSLSVFLEGLWGPTASVVIRMGILLFAVSYWALSRMKVFLFAR</sequence>
<keyword evidence="3" id="KW-1185">Reference proteome</keyword>
<reference evidence="2 3" key="1">
    <citation type="submission" date="2019-11" db="EMBL/GenBank/DDBJ databases">
        <title>Novel species isolated from a subtropical stream in China.</title>
        <authorList>
            <person name="Lu H."/>
        </authorList>
    </citation>
    <scope>NUCLEOTIDE SEQUENCE [LARGE SCALE GENOMIC DNA]</scope>
    <source>
        <strain evidence="2 3">FT25W</strain>
    </source>
</reference>
<keyword evidence="1" id="KW-1133">Transmembrane helix</keyword>